<dbReference type="InterPro" id="IPR037107">
    <property type="entry name" value="Put_OMP_sf"/>
</dbReference>
<evidence type="ECO:0000313" key="3">
    <source>
        <dbReference type="Proteomes" id="UP000284605"/>
    </source>
</evidence>
<name>A0A418WJ35_9PROT</name>
<organism evidence="2 3">
    <name type="scientific">Oleomonas cavernae</name>
    <dbReference type="NCBI Taxonomy" id="2320859"/>
    <lineage>
        <taxon>Bacteria</taxon>
        <taxon>Pseudomonadati</taxon>
        <taxon>Pseudomonadota</taxon>
        <taxon>Alphaproteobacteria</taxon>
        <taxon>Acetobacterales</taxon>
        <taxon>Acetobacteraceae</taxon>
        <taxon>Oleomonas</taxon>
    </lineage>
</organism>
<feature type="signal peptide" evidence="1">
    <location>
        <begin position="1"/>
        <end position="18"/>
    </location>
</feature>
<protein>
    <submittedName>
        <fullName evidence="2">Lipid A deacylase LpxR family protein</fullName>
    </submittedName>
</protein>
<dbReference type="InterPro" id="IPR018707">
    <property type="entry name" value="LpxR"/>
</dbReference>
<gene>
    <name evidence="2" type="ORF">D3874_14600</name>
</gene>
<keyword evidence="3" id="KW-1185">Reference proteome</keyword>
<comment type="caution">
    <text evidence="2">The sequence shown here is derived from an EMBL/GenBank/DDBJ whole genome shotgun (WGS) entry which is preliminary data.</text>
</comment>
<accession>A0A418WJ35</accession>
<dbReference type="Proteomes" id="UP000284605">
    <property type="component" value="Unassembled WGS sequence"/>
</dbReference>
<keyword evidence="1" id="KW-0732">Signal</keyword>
<feature type="chain" id="PRO_5019205662" evidence="1">
    <location>
        <begin position="19"/>
        <end position="364"/>
    </location>
</feature>
<reference evidence="2 3" key="1">
    <citation type="submission" date="2018-09" db="EMBL/GenBank/DDBJ databases">
        <authorList>
            <person name="Zhu H."/>
        </authorList>
    </citation>
    <scope>NUCLEOTIDE SEQUENCE [LARGE SCALE GENOMIC DNA]</scope>
    <source>
        <strain evidence="2 3">K1W22B-8</strain>
    </source>
</reference>
<evidence type="ECO:0000256" key="1">
    <source>
        <dbReference type="SAM" id="SignalP"/>
    </source>
</evidence>
<proteinExistence type="predicted"/>
<dbReference type="Gene3D" id="2.40.128.140">
    <property type="entry name" value="Outer membrane protein"/>
    <property type="match status" value="1"/>
</dbReference>
<dbReference type="OrthoDB" id="9776275at2"/>
<dbReference type="EMBL" id="QYUK01000011">
    <property type="protein sequence ID" value="RJF90005.1"/>
    <property type="molecule type" value="Genomic_DNA"/>
</dbReference>
<sequence length="364" mass="39105">MFLSSSAAALLVAAFATAAADTARAQADAPDLQAAVLASLTVPAQAPAQVTATAGEDPTDDRGTLSLQWENDQFGGNTDQHYTNGLRASYLLSSHDTPVAVVEIARGLPFFPEEGDVRLGFSIGQSIFTPHHGEVWRHVNKGRPFAGWLYGGVQLTNDTGKQLDGFEIQLGVVGPSAGAEAVQDFYHDTTGSNRFRGWDYQLSDELGVVVAYERKWRLMAERAPGDLGIAFEPSVGAAIGNVFTYAAVGGMLKVGSDVSSDWGPPRVRPALSGTGAFKPVDDFEWYVFAGVEGRAVARNIFLDGNTFSDSQHVDKKTLVADFQAGAVVTIGKVRLTYTQVYRTEEYVGQKKRDLFGVLSASFRL</sequence>
<dbReference type="AlphaFoldDB" id="A0A418WJ35"/>
<evidence type="ECO:0000313" key="2">
    <source>
        <dbReference type="EMBL" id="RJF90005.1"/>
    </source>
</evidence>
<dbReference type="Pfam" id="PF09982">
    <property type="entry name" value="LpxR"/>
    <property type="match status" value="1"/>
</dbReference>